<dbReference type="AlphaFoldDB" id="A0AAE3SIK6"/>
<name>A0AAE3SIK6_9BACT</name>
<reference evidence="1" key="1">
    <citation type="submission" date="2022-10" db="EMBL/GenBank/DDBJ databases">
        <authorList>
            <person name="Yu W.X."/>
        </authorList>
    </citation>
    <scope>NUCLEOTIDE SEQUENCE</scope>
    <source>
        <strain evidence="1">D04</strain>
    </source>
</reference>
<sequence length="339" mass="38738">MYYNLLRLLACSVVFSFFFFTSISSQGVKSEKNISDSIKMAYMEKLALKNPMIRQFSMTSELIPHRNISSKLYGKDFIKGDATIYRNSMLFKMPVKDWKNSSLSSSASVLNQKFSMHNMTHYDDPNTTYDLDFSKTTLGLSLNYNVRGKLFNKPVMYNTSITGVTDPSFSEYDYSFTGVMMFTLKRTQTTTLSLGGVVLISPGVKIPGFMMVSYTHQFNKNLELSANLPYRLALRQELNTKNSLSFINEMSGSKAFFNIDNRYFPEKSSYGTSEIKSGLLYERRLGRKFVLGLSAGALYTATSEMKENNTWDDSYFIKNKSTLDAYFDINISLLPFINW</sequence>
<proteinExistence type="predicted"/>
<evidence type="ECO:0000313" key="1">
    <source>
        <dbReference type="EMBL" id="MCW3804533.1"/>
    </source>
</evidence>
<protein>
    <submittedName>
        <fullName evidence="1">Uncharacterized protein</fullName>
    </submittedName>
</protein>
<evidence type="ECO:0000313" key="2">
    <source>
        <dbReference type="Proteomes" id="UP001207408"/>
    </source>
</evidence>
<dbReference type="EMBL" id="JAPDPI010000003">
    <property type="protein sequence ID" value="MCW3804533.1"/>
    <property type="molecule type" value="Genomic_DNA"/>
</dbReference>
<keyword evidence="2" id="KW-1185">Reference proteome</keyword>
<accession>A0AAE3SIK6</accession>
<gene>
    <name evidence="1" type="ORF">OM074_02785</name>
</gene>
<comment type="caution">
    <text evidence="1">The sequence shown here is derived from an EMBL/GenBank/DDBJ whole genome shotgun (WGS) entry which is preliminary data.</text>
</comment>
<organism evidence="1 2">
    <name type="scientific">Plebeiibacterium marinum</name>
    <dbReference type="NCBI Taxonomy" id="2992111"/>
    <lineage>
        <taxon>Bacteria</taxon>
        <taxon>Pseudomonadati</taxon>
        <taxon>Bacteroidota</taxon>
        <taxon>Bacteroidia</taxon>
        <taxon>Marinilabiliales</taxon>
        <taxon>Marinilabiliaceae</taxon>
        <taxon>Plebeiibacterium</taxon>
    </lineage>
</organism>
<dbReference type="RefSeq" id="WP_301197754.1">
    <property type="nucleotide sequence ID" value="NZ_JAPDPI010000003.1"/>
</dbReference>
<dbReference type="Proteomes" id="UP001207408">
    <property type="component" value="Unassembled WGS sequence"/>
</dbReference>